<dbReference type="RefSeq" id="WP_239675940.1">
    <property type="nucleotide sequence ID" value="NZ_CP070499.1"/>
</dbReference>
<dbReference type="Proteomes" id="UP000662857">
    <property type="component" value="Chromosome"/>
</dbReference>
<name>A0A895YI67_9ACTN</name>
<keyword evidence="2" id="KW-1185">Reference proteome</keyword>
<dbReference type="AlphaFoldDB" id="A0A895YI67"/>
<dbReference type="KEGG" id="nhy:JQS43_20085"/>
<gene>
    <name evidence="1" type="ORF">JQS43_20085</name>
</gene>
<accession>A0A895YI67</accession>
<reference evidence="1" key="1">
    <citation type="submission" date="2021-02" db="EMBL/GenBank/DDBJ databases">
        <title>Natrosporangium hydrolyticum gen. nov., sp. nov, a haloalkaliphilic actinobacterium from a soda solonchak soil.</title>
        <authorList>
            <person name="Sorokin D.Y."/>
            <person name="Khijniak T.V."/>
            <person name="Zakharycheva A.P."/>
            <person name="Boueva O.V."/>
            <person name="Ariskina E.V."/>
            <person name="Hahnke R.L."/>
            <person name="Bunk B."/>
            <person name="Sproer C."/>
            <person name="Schumann P."/>
            <person name="Evtushenko L.I."/>
            <person name="Kublanov I.V."/>
        </authorList>
    </citation>
    <scope>NUCLEOTIDE SEQUENCE</scope>
    <source>
        <strain evidence="1">DSM 106523</strain>
    </source>
</reference>
<dbReference type="EMBL" id="CP070499">
    <property type="protein sequence ID" value="QSB13830.1"/>
    <property type="molecule type" value="Genomic_DNA"/>
</dbReference>
<organism evidence="1 2">
    <name type="scientific">Natronosporangium hydrolyticum</name>
    <dbReference type="NCBI Taxonomy" id="2811111"/>
    <lineage>
        <taxon>Bacteria</taxon>
        <taxon>Bacillati</taxon>
        <taxon>Actinomycetota</taxon>
        <taxon>Actinomycetes</taxon>
        <taxon>Micromonosporales</taxon>
        <taxon>Micromonosporaceae</taxon>
        <taxon>Natronosporangium</taxon>
    </lineage>
</organism>
<evidence type="ECO:0000313" key="2">
    <source>
        <dbReference type="Proteomes" id="UP000662857"/>
    </source>
</evidence>
<proteinExistence type="predicted"/>
<evidence type="ECO:0000313" key="1">
    <source>
        <dbReference type="EMBL" id="QSB13830.1"/>
    </source>
</evidence>
<protein>
    <submittedName>
        <fullName evidence="1">Uncharacterized protein</fullName>
    </submittedName>
</protein>
<sequence length="63" mass="6211">MTAPSDATTVQFGSVGDGCAMPWAAGGPVLSHVAERVRVRLAAEAAAAGESFAAHPASISDAD</sequence>